<dbReference type="EMBL" id="CAWYQH010000096">
    <property type="protein sequence ID" value="CAK8682723.1"/>
    <property type="molecule type" value="Genomic_DNA"/>
</dbReference>
<keyword evidence="2 7" id="KW-0507">mRNA processing</keyword>
<keyword evidence="6 7" id="KW-0269">Exonuclease</keyword>
<evidence type="ECO:0000256" key="1">
    <source>
        <dbReference type="ARBA" id="ARBA00022490"/>
    </source>
</evidence>
<dbReference type="InterPro" id="IPR013520">
    <property type="entry name" value="Ribonucl_H"/>
</dbReference>
<comment type="similarity">
    <text evidence="7">Belongs to the peptidase C19 family. PAN2 subfamily.</text>
</comment>
<proteinExistence type="inferred from homology"/>
<evidence type="ECO:0000256" key="7">
    <source>
        <dbReference type="HAMAP-Rule" id="MF_03182"/>
    </source>
</evidence>
<evidence type="ECO:0000256" key="6">
    <source>
        <dbReference type="ARBA" id="ARBA00022839"/>
    </source>
</evidence>
<protein>
    <recommendedName>
        <fullName evidence="7">PAN2-PAN3 deadenylation complex catalytic subunit PAN2</fullName>
        <ecNumber evidence="7">3.1.13.4</ecNumber>
    </recommendedName>
    <alternativeName>
        <fullName evidence="7">PAB1P-dependent poly(A)-specific ribonuclease</fullName>
    </alternativeName>
    <alternativeName>
        <fullName evidence="7">Poly(A)-nuclease deadenylation complex subunit 2</fullName>
        <shortName evidence="7">PAN deadenylation complex subunit 2</shortName>
    </alternativeName>
</protein>
<feature type="binding site" evidence="7">
    <location>
        <position position="1163"/>
    </location>
    <ligand>
        <name>a divalent metal cation</name>
        <dbReference type="ChEBI" id="CHEBI:60240"/>
        <note>catalytic</note>
    </ligand>
</feature>
<comment type="caution">
    <text evidence="10">The sequence shown here is derived from an EMBL/GenBank/DDBJ whole genome shotgun (WGS) entry which is preliminary data.</text>
</comment>
<dbReference type="CDD" id="cd06143">
    <property type="entry name" value="PAN2_exo"/>
    <property type="match status" value="1"/>
</dbReference>
<evidence type="ECO:0000256" key="4">
    <source>
        <dbReference type="ARBA" id="ARBA00022723"/>
    </source>
</evidence>
<keyword evidence="4 7" id="KW-0479">Metal-binding</keyword>
<feature type="region of interest" description="Disordered" evidence="8">
    <location>
        <begin position="624"/>
        <end position="646"/>
    </location>
</feature>
<comment type="domain">
    <text evidence="7">The linker, or PAN3 interaction domain (PID), between the WD40 repeats and the pseudo-UCH domain mediates interaction with PAN3.</text>
</comment>
<dbReference type="InterPro" id="IPR028881">
    <property type="entry name" value="PAN2_UCH_dom"/>
</dbReference>
<dbReference type="Gene3D" id="3.30.420.10">
    <property type="entry name" value="Ribonuclease H-like superfamily/Ribonuclease H"/>
    <property type="match status" value="1"/>
</dbReference>
<comment type="catalytic activity">
    <reaction evidence="7">
        <text>Exonucleolytic cleavage of poly(A) to 5'-AMP.</text>
        <dbReference type="EC" id="3.1.13.4"/>
    </reaction>
</comment>
<comment type="cofactor">
    <cofactor evidence="7">
        <name>a divalent metal cation</name>
        <dbReference type="ChEBI" id="CHEBI:60240"/>
    </cofactor>
    <text evidence="7">Binds 2 metal cations per subunit in the catalytic exonuclease domain.</text>
</comment>
<dbReference type="Pfam" id="PF20770">
    <property type="entry name" value="PAN2_N"/>
    <property type="match status" value="1"/>
</dbReference>
<dbReference type="SMART" id="SM00479">
    <property type="entry name" value="EXOIII"/>
    <property type="match status" value="1"/>
</dbReference>
<dbReference type="Gene3D" id="3.90.70.10">
    <property type="entry name" value="Cysteine proteinases"/>
    <property type="match status" value="1"/>
</dbReference>
<organism evidence="10 11">
    <name type="scientific">Clavelina lepadiformis</name>
    <name type="common">Light-bulb sea squirt</name>
    <name type="synonym">Ascidia lepadiformis</name>
    <dbReference type="NCBI Taxonomy" id="159417"/>
    <lineage>
        <taxon>Eukaryota</taxon>
        <taxon>Metazoa</taxon>
        <taxon>Chordata</taxon>
        <taxon>Tunicata</taxon>
        <taxon>Ascidiacea</taxon>
        <taxon>Aplousobranchia</taxon>
        <taxon>Clavelinidae</taxon>
        <taxon>Clavelina</taxon>
    </lineage>
</organism>
<dbReference type="InterPro" id="IPR036397">
    <property type="entry name" value="RNaseH_sf"/>
</dbReference>
<comment type="activity regulation">
    <text evidence="7">Positively regulated by the regulatory subunit PAN3.</text>
</comment>
<keyword evidence="5 7" id="KW-0378">Hydrolase</keyword>
<dbReference type="InterPro" id="IPR012337">
    <property type="entry name" value="RNaseH-like_sf"/>
</dbReference>
<gene>
    <name evidence="7" type="primary">PAN2</name>
    <name evidence="10" type="ORF">CVLEPA_LOCUS13366</name>
</gene>
<dbReference type="SUPFAM" id="SSF50978">
    <property type="entry name" value="WD40 repeat-like"/>
    <property type="match status" value="1"/>
</dbReference>
<evidence type="ECO:0000313" key="10">
    <source>
        <dbReference type="EMBL" id="CAK8682723.1"/>
    </source>
</evidence>
<comment type="subunit">
    <text evidence="7">Forms a heterotrimer with an asymmetric homodimer of the regulatory subunit PAN3 to form the poly(A)-nuclease (PAN) deadenylation complex.</text>
</comment>
<evidence type="ECO:0000256" key="5">
    <source>
        <dbReference type="ARBA" id="ARBA00022801"/>
    </source>
</evidence>
<keyword evidence="7" id="KW-0539">Nucleus</keyword>
<feature type="binding site" evidence="7">
    <location>
        <position position="1004"/>
    </location>
    <ligand>
        <name>a divalent metal cation</name>
        <dbReference type="ChEBI" id="CHEBI:60240"/>
        <note>catalytic</note>
    </ligand>
</feature>
<evidence type="ECO:0000313" key="11">
    <source>
        <dbReference type="Proteomes" id="UP001642483"/>
    </source>
</evidence>
<dbReference type="InterPro" id="IPR015943">
    <property type="entry name" value="WD40/YVTN_repeat-like_dom_sf"/>
</dbReference>
<dbReference type="PANTHER" id="PTHR15728:SF0">
    <property type="entry name" value="PAN2-PAN3 DEADENYLATION COMPLEX CATALYTIC SUBUNIT PAN2"/>
    <property type="match status" value="1"/>
</dbReference>
<dbReference type="SUPFAM" id="SSF53098">
    <property type="entry name" value="Ribonuclease H-like"/>
    <property type="match status" value="1"/>
</dbReference>
<accession>A0ABP0FTR6</accession>
<dbReference type="InterPro" id="IPR048841">
    <property type="entry name" value="PAN2_N"/>
</dbReference>
<name>A0ABP0FTR6_CLALP</name>
<feature type="binding site" evidence="7">
    <location>
        <position position="1002"/>
    </location>
    <ligand>
        <name>a divalent metal cation</name>
        <dbReference type="ChEBI" id="CHEBI:60240"/>
        <note>catalytic</note>
    </ligand>
</feature>
<comment type="subcellular location">
    <subcellularLocation>
        <location evidence="7">Cytoplasm</location>
        <location evidence="7">P-body</location>
    </subcellularLocation>
    <subcellularLocation>
        <location evidence="7">Nucleus</location>
    </subcellularLocation>
    <text evidence="7">Shuttles between nucleus and cytoplasm.</text>
</comment>
<dbReference type="Pfam" id="PF00929">
    <property type="entry name" value="RNase_T"/>
    <property type="match status" value="1"/>
</dbReference>
<keyword evidence="11" id="KW-1185">Reference proteome</keyword>
<dbReference type="Gene3D" id="2.130.10.10">
    <property type="entry name" value="YVTN repeat-like/Quinoprotein amine dehydrogenase"/>
    <property type="match status" value="1"/>
</dbReference>
<comment type="function">
    <text evidence="7">Catalytic subunit of the poly(A)-nuclease (PAN) deadenylation complex, one of two cytoplasmic mRNA deadenylases involved in general and miRNA-mediated mRNA turnover. PAN specifically shortens poly(A) tails of RNA and the activity is stimulated by poly(A)-binding protein (PABP). PAN deadenylation is followed by rapid degradation of the shortened mRNA tails by the CCR4-NOT complex. Deadenylated mRNAs are then degraded by two alternative mechanisms, namely exosome-mediated 3'-5' exonucleolytic degradation, or deadenlyation-dependent mRNA decaping and subsequent 5'-3' exonucleolytic degradation by XRN1.</text>
</comment>
<evidence type="ECO:0000256" key="8">
    <source>
        <dbReference type="SAM" id="MobiDB-lite"/>
    </source>
</evidence>
<dbReference type="SUPFAM" id="SSF54001">
    <property type="entry name" value="Cysteine proteinases"/>
    <property type="match status" value="1"/>
</dbReference>
<feature type="domain" description="USP" evidence="9">
    <location>
        <begin position="499"/>
        <end position="934"/>
    </location>
</feature>
<feature type="compositionally biased region" description="Basic and acidic residues" evidence="8">
    <location>
        <begin position="637"/>
        <end position="646"/>
    </location>
</feature>
<dbReference type="PROSITE" id="PS50235">
    <property type="entry name" value="USP_3"/>
    <property type="match status" value="1"/>
</dbReference>
<dbReference type="InterPro" id="IPR030843">
    <property type="entry name" value="PAN2"/>
</dbReference>
<dbReference type="InterPro" id="IPR028889">
    <property type="entry name" value="USP"/>
</dbReference>
<feature type="region of interest" description="Disordered" evidence="8">
    <location>
        <begin position="766"/>
        <end position="793"/>
    </location>
</feature>
<comment type="domain">
    <text evidence="7">Contains a pseudo-UCH domain. This ubiquitin C-terminal hydrolase (UCH)-like or ubiquitin specific protease (USP)-like domain is predicted to be catalytically inactive because it lacks the active site catalytic triad characteristic of thiol proteases, with residues at the equivalent structural positions that are incompatible with catalysis, and it cannot bind ubiquitin. It functions as a structural scaffold for intra- and intermolecular interactions in the complex.</text>
</comment>
<dbReference type="EC" id="3.1.13.4" evidence="7"/>
<keyword evidence="3 7" id="KW-0540">Nuclease</keyword>
<dbReference type="PANTHER" id="PTHR15728">
    <property type="entry name" value="DEADENYLATION COMPLEX CATALYTIC SUBUNIT PAN2"/>
    <property type="match status" value="1"/>
</dbReference>
<evidence type="ECO:0000259" key="9">
    <source>
        <dbReference type="PROSITE" id="PS50235"/>
    </source>
</evidence>
<evidence type="ECO:0000256" key="2">
    <source>
        <dbReference type="ARBA" id="ARBA00022664"/>
    </source>
</evidence>
<dbReference type="InterPro" id="IPR036322">
    <property type="entry name" value="WD40_repeat_dom_sf"/>
</dbReference>
<dbReference type="InterPro" id="IPR050785">
    <property type="entry name" value="PAN2-PAN3_catalytic_subunit"/>
</dbReference>
<dbReference type="HAMAP" id="MF_03182">
    <property type="entry name" value="PAN2"/>
    <property type="match status" value="1"/>
</dbReference>
<dbReference type="Pfam" id="PF13423">
    <property type="entry name" value="UCH_1"/>
    <property type="match status" value="1"/>
</dbReference>
<evidence type="ECO:0000256" key="3">
    <source>
        <dbReference type="ARBA" id="ARBA00022722"/>
    </source>
</evidence>
<keyword evidence="1 7" id="KW-0963">Cytoplasm</keyword>
<feature type="binding site" evidence="7">
    <location>
        <position position="1111"/>
    </location>
    <ligand>
        <name>a divalent metal cation</name>
        <dbReference type="ChEBI" id="CHEBI:60240"/>
        <note>catalytic</note>
    </ligand>
</feature>
<dbReference type="Proteomes" id="UP001642483">
    <property type="component" value="Unassembled WGS sequence"/>
</dbReference>
<reference evidence="10 11" key="1">
    <citation type="submission" date="2024-02" db="EMBL/GenBank/DDBJ databases">
        <authorList>
            <person name="Daric V."/>
            <person name="Darras S."/>
        </authorList>
    </citation>
    <scope>NUCLEOTIDE SEQUENCE [LARGE SCALE GENOMIC DNA]</scope>
</reference>
<sequence length="1212" mass="136263">MFAVGPPDYQASRAHGIPAELTSMPIEVVTEYAEMNVLAIDGAPQFGSNSVHFDSSCELLWVGNQGGHITSYYGPTMQKYTSFQVHPHNPVLEILSHGERVLALTKDTLKCSLKRGVPIYTFKDDSLQDTQCMTLRREKHLLLGGKNTSLIDLDLNTGSISRSIPLAPHEGTAIFRTTSRFLCCGGFNGKIMLRDPDSLKITHTLDAHSGTISDFDANGHTVITCGFSRRPGSGSSGAQHLSLDRFVKMYDLRMMRALSPIQCAIQPSFLRFLATYTRRMLVVSQSGQFLLIEDNAAVTPNTPIYQANLPGTSIVNLDVSPSVQAIGFGDSGGYMHLWSASGNPTFNNFPKDPEFAALTDHVDPININDDMIPLSMVPLPYYNEPLFSDWPVELCIPVSRRPPPIDPDLIRSMKVVHGIGYAPNPGNRRRNQVPYKLKDMSVRDSKGKKAAVPDSPLGRDEQPHLYMVPKKYRKVIFKYSKLGEEENEMIQHYNKTNFAGLEPNIPNAYCNCMLQVLYFIEPLRCGLQSHHNLAKEFDLAEELGFLFHMQDSARSGVLQASNFLRAFRTIPEATALGLLKNASKPEQIASGGTNANLGQLIQNWNRFILQQLHTETVPFVESPSVTSEVDPFDSSDANERNNLEKEPVGSLKHSLIEKLFGTEMGISNLFRSGRTSERKSVQFLFNLSYPPLREPAEYVPFSTVLKNSICSQIHTKSWDQETETYQPMVQTKTPISLPDILSLSCALFREEDTQFWKTQTELFEKKKEGHANKPGKKNNQERSGNDLAPSNSISSSDAWNVFAEREGLDFSYEKANTSGWVPHRLDMSIDSNGQLTVRSDTDCLNEEQEDSEGDVRKASYELFATVAHIDDARTGGNLVAHINVGKKYHQRKEGVTHTQWYLFNDIQICAIDKEEAVDFDLKWKVPCILYYVRSDINKRHKFEVDFPLTSDILLPTPSISKGGLRRHLSTSVEPRSPASAMTFTTLSEEEIPSKEGVLVALDAEFVTLNAEEAELHSDGTRSTIKPSHLLLARVTVVRGEGPLEGEPFIDDYIATQEQVVDYLTKFSGIKPGDLDVSISSKHLATLKLTYCKLRYLIQCGCVIVGHGLNKDFKVINIHVPENQIRDTVHLYHMPRKRFVSLRFLAWYFLDEKIQNDMHDSIEDARTALKLYKKYQELTEGKEKLREFQQVTLKKLYDDGRRLEWKVPEGDAS</sequence>
<comment type="caution">
    <text evidence="7">Lacks conserved residue(s) required for the propagation of feature annotation.</text>
</comment>
<dbReference type="InterPro" id="IPR038765">
    <property type="entry name" value="Papain-like_cys_pep_sf"/>
</dbReference>